<reference evidence="3 5" key="1">
    <citation type="submission" date="2017-11" db="EMBL/GenBank/DDBJ databases">
        <title>Complete genome sequence of Streptomyces lavendulae subsp. lavendulae CCM 3239 (formerly 'Streptomyces aureofaciens CCM 3239'), the producer of the angucycline-type antibiotic auricin.</title>
        <authorList>
            <person name="Busche T."/>
            <person name="Novakova R."/>
            <person name="Al'Dilaimi A."/>
            <person name="Homerova D."/>
            <person name="Feckova L."/>
            <person name="Rezuchova B."/>
            <person name="Mingyar E."/>
            <person name="Csolleiova D."/>
            <person name="Bekeova C."/>
            <person name="Winkler A."/>
            <person name="Sevcikova B."/>
            <person name="Kalinowski J."/>
            <person name="Kormanec J."/>
            <person name="Ruckert C."/>
        </authorList>
    </citation>
    <scope>NUCLEOTIDE SEQUENCE [LARGE SCALE GENOMIC DNA]</scope>
    <source>
        <strain evidence="3 5">CCM 3239</strain>
    </source>
</reference>
<evidence type="ECO:0000313" key="5">
    <source>
        <dbReference type="Proteomes" id="UP000231791"/>
    </source>
</evidence>
<gene>
    <name evidence="3" type="ORF">SLAV_00165</name>
    <name evidence="4" type="ORF">SLAV_39225</name>
</gene>
<feature type="transmembrane region" description="Helical" evidence="2">
    <location>
        <begin position="12"/>
        <end position="30"/>
    </location>
</feature>
<keyword evidence="2" id="KW-0812">Transmembrane</keyword>
<dbReference type="KEGG" id="slx:SLAV_39225"/>
<evidence type="ECO:0000256" key="1">
    <source>
        <dbReference type="SAM" id="MobiDB-lite"/>
    </source>
</evidence>
<feature type="region of interest" description="Disordered" evidence="1">
    <location>
        <begin position="35"/>
        <end position="116"/>
    </location>
</feature>
<accession>A0A2K8P893</accession>
<keyword evidence="2" id="KW-0472">Membrane</keyword>
<dbReference type="EMBL" id="CP024985">
    <property type="protein sequence ID" value="ATZ21963.1"/>
    <property type="molecule type" value="Genomic_DNA"/>
</dbReference>
<proteinExistence type="predicted"/>
<protein>
    <submittedName>
        <fullName evidence="3">Uncharacterized protein</fullName>
    </submittedName>
</protein>
<evidence type="ECO:0000313" key="4">
    <source>
        <dbReference type="EMBL" id="ATZ29608.1"/>
    </source>
</evidence>
<feature type="compositionally biased region" description="Low complexity" evidence="1">
    <location>
        <begin position="62"/>
        <end position="75"/>
    </location>
</feature>
<evidence type="ECO:0000313" key="3">
    <source>
        <dbReference type="EMBL" id="ATZ21963.1"/>
    </source>
</evidence>
<dbReference type="KEGG" id="slx:SLAV_00165"/>
<feature type="compositionally biased region" description="Polar residues" evidence="1">
    <location>
        <begin position="78"/>
        <end position="102"/>
    </location>
</feature>
<keyword evidence="5" id="KW-1185">Reference proteome</keyword>
<name>A0A2K8P893_STRLA</name>
<dbReference type="EMBL" id="CP024985">
    <property type="protein sequence ID" value="ATZ29608.1"/>
    <property type="molecule type" value="Genomic_DNA"/>
</dbReference>
<evidence type="ECO:0000256" key="2">
    <source>
        <dbReference type="SAM" id="Phobius"/>
    </source>
</evidence>
<dbReference type="AlphaFoldDB" id="A0A2K8P893"/>
<organism evidence="3 5">
    <name type="scientific">Streptomyces lavendulae subsp. lavendulae</name>
    <dbReference type="NCBI Taxonomy" id="58340"/>
    <lineage>
        <taxon>Bacteria</taxon>
        <taxon>Bacillati</taxon>
        <taxon>Actinomycetota</taxon>
        <taxon>Actinomycetes</taxon>
        <taxon>Kitasatosporales</taxon>
        <taxon>Streptomycetaceae</taxon>
        <taxon>Streptomyces</taxon>
    </lineage>
</organism>
<keyword evidence="2" id="KW-1133">Transmembrane helix</keyword>
<sequence>MTTAPWTGGRLITAATVLTAAGICLLYAGVHSGGNPPSAMQPPPATIPVRSAHPANSPLLPPVRSSASPSASPVPQAGTATAASPSAHVPTSSGSGGTTAHFQQLPPPGSGPAADPLIQQALNQASTPDLPAADERLLLELGRTAWLAETSSYSQVRIQAATARQDGAPSRAVVRLVWAGADRAGTLLDGRPAAVHFTQNGDGSWNRTI</sequence>
<dbReference type="Proteomes" id="UP000231791">
    <property type="component" value="Chromosome"/>
</dbReference>